<evidence type="ECO:0000313" key="2">
    <source>
        <dbReference type="EMBL" id="CBK25082.2"/>
    </source>
</evidence>
<dbReference type="GeneID" id="24921725"/>
<dbReference type="OrthoDB" id="10462056at2759"/>
<dbReference type="InterPro" id="IPR014807">
    <property type="entry name" value="Coa1"/>
</dbReference>
<keyword evidence="3" id="KW-1185">Reference proteome</keyword>
<keyword evidence="1" id="KW-0812">Transmembrane</keyword>
<gene>
    <name evidence="2" type="ORF">GSBLH_T00004719001</name>
</gene>
<keyword evidence="1" id="KW-1133">Transmembrane helix</keyword>
<dbReference type="Proteomes" id="UP000008312">
    <property type="component" value="Unassembled WGS sequence"/>
</dbReference>
<dbReference type="RefSeq" id="XP_012899130.1">
    <property type="nucleotide sequence ID" value="XM_013043676.1"/>
</dbReference>
<dbReference type="AlphaFoldDB" id="D8MAJ3"/>
<dbReference type="InParanoid" id="D8MAJ3"/>
<keyword evidence="1" id="KW-0472">Membrane</keyword>
<reference evidence="2" key="1">
    <citation type="submission" date="2010-02" db="EMBL/GenBank/DDBJ databases">
        <title>Sequencing and annotation of the Blastocystis hominis genome.</title>
        <authorList>
            <person name="Wincker P."/>
        </authorList>
    </citation>
    <scope>NUCLEOTIDE SEQUENCE</scope>
    <source>
        <strain evidence="2">Singapore isolate B</strain>
    </source>
</reference>
<sequence>MRLGQTICRREFASSGSTWNFPSRTLAFFALSSLGIVGGFYVMSYSMKRSNIYAETMNIVERCPLVTDITGTPVEEKGLIKGKMAHGVADMHFLAKGPKGDVHISLTGKLRKDSKVDYDLVSVDVHSSSNKNQPIKLVEGGNVIVPLVEAPISVVAAEEPADPEAKSNAAATAPKQYGFLLDKPWYYRVGLAVACGVLPPSPQELLRLSEFAVSAEGEPDLARSAGRECSVAGLVACRSRARASWWARARRTGRTSP</sequence>
<protein>
    <submittedName>
        <fullName evidence="2">Uncharacterized protein</fullName>
    </submittedName>
</protein>
<accession>D8MAJ3</accession>
<name>D8MAJ3_BLAHO</name>
<dbReference type="Pfam" id="PF08695">
    <property type="entry name" value="Coa1"/>
    <property type="match status" value="1"/>
</dbReference>
<organism evidence="2">
    <name type="scientific">Blastocystis hominis</name>
    <dbReference type="NCBI Taxonomy" id="12968"/>
    <lineage>
        <taxon>Eukaryota</taxon>
        <taxon>Sar</taxon>
        <taxon>Stramenopiles</taxon>
        <taxon>Bigyra</taxon>
        <taxon>Opalozoa</taxon>
        <taxon>Opalinata</taxon>
        <taxon>Blastocystidae</taxon>
        <taxon>Blastocystis</taxon>
    </lineage>
</organism>
<feature type="transmembrane region" description="Helical" evidence="1">
    <location>
        <begin position="25"/>
        <end position="43"/>
    </location>
</feature>
<evidence type="ECO:0000256" key="1">
    <source>
        <dbReference type="SAM" id="Phobius"/>
    </source>
</evidence>
<proteinExistence type="predicted"/>
<dbReference type="EMBL" id="FN668690">
    <property type="protein sequence ID" value="CBK25082.2"/>
    <property type="molecule type" value="Genomic_DNA"/>
</dbReference>
<evidence type="ECO:0000313" key="3">
    <source>
        <dbReference type="Proteomes" id="UP000008312"/>
    </source>
</evidence>